<dbReference type="AlphaFoldDB" id="A0A1I4VHG1"/>
<dbReference type="GO" id="GO:0043856">
    <property type="term" value="F:anti-sigma factor antagonist activity"/>
    <property type="evidence" value="ECO:0007669"/>
    <property type="project" value="InterPro"/>
</dbReference>
<reference evidence="4 5" key="1">
    <citation type="submission" date="2016-10" db="EMBL/GenBank/DDBJ databases">
        <authorList>
            <person name="de Groot N.N."/>
        </authorList>
    </citation>
    <scope>NUCLEOTIDE SEQUENCE [LARGE SCALE GENOMIC DNA]</scope>
    <source>
        <strain evidence="4 5">CGMCC 1.7659</strain>
    </source>
</reference>
<dbReference type="Pfam" id="PF01740">
    <property type="entry name" value="STAS"/>
    <property type="match status" value="1"/>
</dbReference>
<dbReference type="InterPro" id="IPR036513">
    <property type="entry name" value="STAS_dom_sf"/>
</dbReference>
<evidence type="ECO:0000256" key="1">
    <source>
        <dbReference type="ARBA" id="ARBA00009013"/>
    </source>
</evidence>
<dbReference type="SUPFAM" id="SSF52091">
    <property type="entry name" value="SpoIIaa-like"/>
    <property type="match status" value="1"/>
</dbReference>
<dbReference type="STRING" id="578942.SAMN05216289_10289"/>
<comment type="similarity">
    <text evidence="1 2">Belongs to the anti-sigma-factor antagonist family.</text>
</comment>
<dbReference type="InterPro" id="IPR002645">
    <property type="entry name" value="STAS_dom"/>
</dbReference>
<feature type="domain" description="STAS" evidence="3">
    <location>
        <begin position="3"/>
        <end position="111"/>
    </location>
</feature>
<organism evidence="4 5">
    <name type="scientific">Dokdonella immobilis</name>
    <dbReference type="NCBI Taxonomy" id="578942"/>
    <lineage>
        <taxon>Bacteria</taxon>
        <taxon>Pseudomonadati</taxon>
        <taxon>Pseudomonadota</taxon>
        <taxon>Gammaproteobacteria</taxon>
        <taxon>Lysobacterales</taxon>
        <taxon>Rhodanobacteraceae</taxon>
        <taxon>Dokdonella</taxon>
    </lineage>
</organism>
<dbReference type="EMBL" id="FOVF01000002">
    <property type="protein sequence ID" value="SFN00577.1"/>
    <property type="molecule type" value="Genomic_DNA"/>
</dbReference>
<dbReference type="Proteomes" id="UP000198575">
    <property type="component" value="Unassembled WGS sequence"/>
</dbReference>
<evidence type="ECO:0000256" key="2">
    <source>
        <dbReference type="RuleBase" id="RU003749"/>
    </source>
</evidence>
<dbReference type="Gene3D" id="3.30.750.24">
    <property type="entry name" value="STAS domain"/>
    <property type="match status" value="1"/>
</dbReference>
<dbReference type="CDD" id="cd07043">
    <property type="entry name" value="STAS_anti-anti-sigma_factors"/>
    <property type="match status" value="1"/>
</dbReference>
<proteinExistence type="inferred from homology"/>
<dbReference type="PANTHER" id="PTHR33495">
    <property type="entry name" value="ANTI-SIGMA FACTOR ANTAGONIST TM_1081-RELATED-RELATED"/>
    <property type="match status" value="1"/>
</dbReference>
<dbReference type="NCBIfam" id="TIGR00377">
    <property type="entry name" value="ant_ant_sig"/>
    <property type="match status" value="1"/>
</dbReference>
<dbReference type="RefSeq" id="WP_092404290.1">
    <property type="nucleotide sequence ID" value="NZ_FOVF01000002.1"/>
</dbReference>
<accession>A0A1I4VHG1</accession>
<gene>
    <name evidence="4" type="ORF">SAMN05216289_10289</name>
</gene>
<dbReference type="OrthoDB" id="9808221at2"/>
<keyword evidence="5" id="KW-1185">Reference proteome</keyword>
<evidence type="ECO:0000313" key="4">
    <source>
        <dbReference type="EMBL" id="SFN00577.1"/>
    </source>
</evidence>
<name>A0A1I4VHG1_9GAMM</name>
<protein>
    <recommendedName>
        <fullName evidence="2">Anti-sigma factor antagonist</fullName>
    </recommendedName>
</protein>
<sequence>MALAIHEEKVGEVTVLGLEGRLDTDTSADLELTVQDLMQAGVRQFVVDLAGVGYVSSAGLRVLLSLGKTVENSGGLRLAGLNPTVRQVFDVAGFTQLFAIFASRDAALAGKTRPAPTKERAPDATTMASTVARLLGIKGAAKPGGKSDAALASRVAGILGVGQGRA</sequence>
<evidence type="ECO:0000259" key="3">
    <source>
        <dbReference type="PROSITE" id="PS50801"/>
    </source>
</evidence>
<dbReference type="PROSITE" id="PS50801">
    <property type="entry name" value="STAS"/>
    <property type="match status" value="1"/>
</dbReference>
<evidence type="ECO:0000313" key="5">
    <source>
        <dbReference type="Proteomes" id="UP000198575"/>
    </source>
</evidence>
<dbReference type="InterPro" id="IPR003658">
    <property type="entry name" value="Anti-sigma_ant"/>
</dbReference>